<dbReference type="InterPro" id="IPR002347">
    <property type="entry name" value="SDR_fam"/>
</dbReference>
<dbReference type="OrthoDB" id="9810734at2"/>
<evidence type="ECO:0000256" key="1">
    <source>
        <dbReference type="ARBA" id="ARBA00006484"/>
    </source>
</evidence>
<accession>A0A1H6WAE6</accession>
<dbReference type="STRING" id="408657.SAMN04487995_3327"/>
<dbReference type="PANTHER" id="PTHR42901:SF1">
    <property type="entry name" value="ALCOHOL DEHYDROGENASE"/>
    <property type="match status" value="1"/>
</dbReference>
<dbReference type="PRINTS" id="PR00081">
    <property type="entry name" value="GDHRDH"/>
</dbReference>
<proteinExistence type="inferred from homology"/>
<dbReference type="AlphaFoldDB" id="A0A1H6WAE6"/>
<dbReference type="InterPro" id="IPR036291">
    <property type="entry name" value="NAD(P)-bd_dom_sf"/>
</dbReference>
<keyword evidence="2" id="KW-0560">Oxidoreductase</keyword>
<dbReference type="Pfam" id="PF00106">
    <property type="entry name" value="adh_short"/>
    <property type="match status" value="1"/>
</dbReference>
<dbReference type="Proteomes" id="UP000199532">
    <property type="component" value="Unassembled WGS sequence"/>
</dbReference>
<evidence type="ECO:0000256" key="3">
    <source>
        <dbReference type="RuleBase" id="RU000363"/>
    </source>
</evidence>
<dbReference type="CDD" id="cd05233">
    <property type="entry name" value="SDR_c"/>
    <property type="match status" value="1"/>
</dbReference>
<organism evidence="4 5">
    <name type="scientific">Dyadobacter koreensis</name>
    <dbReference type="NCBI Taxonomy" id="408657"/>
    <lineage>
        <taxon>Bacteria</taxon>
        <taxon>Pseudomonadati</taxon>
        <taxon>Bacteroidota</taxon>
        <taxon>Cytophagia</taxon>
        <taxon>Cytophagales</taxon>
        <taxon>Spirosomataceae</taxon>
        <taxon>Dyadobacter</taxon>
    </lineage>
</organism>
<sequence>MNPLVVITGGTKGIGKALIERFLAASFDVITCARNENDLFELKKEMKGKFLNAEVFFQRADLSIRPELNSFIGFIKSLERPVDVLINNTGVFIPGQVHNEEEGTLEKTIETNLYSAYHLTRGVVDKMMTEKKGHIFTICSTASITAYPNGGSYCISKFALYGMTKVLREEMKPHGVKVTAVLPGATLTDSWKGTDLPTERFIDPNDVAEAIWSAYSLSSRAVLEEILIRPQLGDLD</sequence>
<dbReference type="PANTHER" id="PTHR42901">
    <property type="entry name" value="ALCOHOL DEHYDROGENASE"/>
    <property type="match status" value="1"/>
</dbReference>
<dbReference type="InterPro" id="IPR020904">
    <property type="entry name" value="Sc_DH/Rdtase_CS"/>
</dbReference>
<dbReference type="PRINTS" id="PR00080">
    <property type="entry name" value="SDRFAMILY"/>
</dbReference>
<dbReference type="RefSeq" id="WP_090336963.1">
    <property type="nucleotide sequence ID" value="NZ_FNXY01000005.1"/>
</dbReference>
<dbReference type="EMBL" id="FNXY01000005">
    <property type="protein sequence ID" value="SEJ12164.1"/>
    <property type="molecule type" value="Genomic_DNA"/>
</dbReference>
<dbReference type="SUPFAM" id="SSF51735">
    <property type="entry name" value="NAD(P)-binding Rossmann-fold domains"/>
    <property type="match status" value="1"/>
</dbReference>
<reference evidence="4 5" key="1">
    <citation type="submission" date="2016-10" db="EMBL/GenBank/DDBJ databases">
        <authorList>
            <person name="de Groot N.N."/>
        </authorList>
    </citation>
    <scope>NUCLEOTIDE SEQUENCE [LARGE SCALE GENOMIC DNA]</scope>
    <source>
        <strain evidence="4 5">DSM 19938</strain>
    </source>
</reference>
<evidence type="ECO:0000256" key="2">
    <source>
        <dbReference type="ARBA" id="ARBA00023002"/>
    </source>
</evidence>
<comment type="similarity">
    <text evidence="1 3">Belongs to the short-chain dehydrogenases/reductases (SDR) family.</text>
</comment>
<evidence type="ECO:0000313" key="4">
    <source>
        <dbReference type="EMBL" id="SEJ12164.1"/>
    </source>
</evidence>
<name>A0A1H6WAE6_9BACT</name>
<dbReference type="GO" id="GO:0016491">
    <property type="term" value="F:oxidoreductase activity"/>
    <property type="evidence" value="ECO:0007669"/>
    <property type="project" value="UniProtKB-KW"/>
</dbReference>
<protein>
    <submittedName>
        <fullName evidence="4">Short-chain dehydrogenase</fullName>
    </submittedName>
</protein>
<gene>
    <name evidence="4" type="ORF">SAMN04487995_3327</name>
</gene>
<evidence type="ECO:0000313" key="5">
    <source>
        <dbReference type="Proteomes" id="UP000199532"/>
    </source>
</evidence>
<dbReference type="PROSITE" id="PS00061">
    <property type="entry name" value="ADH_SHORT"/>
    <property type="match status" value="1"/>
</dbReference>
<dbReference type="Gene3D" id="3.40.50.720">
    <property type="entry name" value="NAD(P)-binding Rossmann-like Domain"/>
    <property type="match status" value="1"/>
</dbReference>
<keyword evidence="5" id="KW-1185">Reference proteome</keyword>